<dbReference type="Proteomes" id="UP000095094">
    <property type="component" value="Unassembled WGS sequence"/>
</dbReference>
<keyword evidence="3" id="KW-0804">Transcription</keyword>
<dbReference type="GO" id="GO:0003677">
    <property type="term" value="F:DNA binding"/>
    <property type="evidence" value="ECO:0007669"/>
    <property type="project" value="UniProtKB-KW"/>
</dbReference>
<dbReference type="PROSITE" id="PS50949">
    <property type="entry name" value="HTH_GNTR"/>
    <property type="match status" value="1"/>
</dbReference>
<organism evidence="5 6">
    <name type="scientific">Enterococcus termitis</name>
    <dbReference type="NCBI Taxonomy" id="332950"/>
    <lineage>
        <taxon>Bacteria</taxon>
        <taxon>Bacillati</taxon>
        <taxon>Bacillota</taxon>
        <taxon>Bacilli</taxon>
        <taxon>Lactobacillales</taxon>
        <taxon>Enterococcaceae</taxon>
        <taxon>Enterococcus</taxon>
    </lineage>
</organism>
<proteinExistence type="predicted"/>
<evidence type="ECO:0000313" key="6">
    <source>
        <dbReference type="Proteomes" id="UP000095094"/>
    </source>
</evidence>
<evidence type="ECO:0000313" key="5">
    <source>
        <dbReference type="EMBL" id="OEG09777.1"/>
    </source>
</evidence>
<dbReference type="PANTHER" id="PTHR43537">
    <property type="entry name" value="TRANSCRIPTIONAL REGULATOR, GNTR FAMILY"/>
    <property type="match status" value="1"/>
</dbReference>
<evidence type="ECO:0000256" key="2">
    <source>
        <dbReference type="ARBA" id="ARBA00023125"/>
    </source>
</evidence>
<dbReference type="CDD" id="cd07377">
    <property type="entry name" value="WHTH_GntR"/>
    <property type="match status" value="1"/>
</dbReference>
<reference evidence="6" key="1">
    <citation type="submission" date="2016-09" db="EMBL/GenBank/DDBJ databases">
        <authorList>
            <person name="Gulvik C.A."/>
        </authorList>
    </citation>
    <scope>NUCLEOTIDE SEQUENCE [LARGE SCALE GENOMIC DNA]</scope>
    <source>
        <strain evidence="6">LMG 8895</strain>
    </source>
</reference>
<dbReference type="Pfam" id="PF00392">
    <property type="entry name" value="GntR"/>
    <property type="match status" value="1"/>
</dbReference>
<dbReference type="InterPro" id="IPR036388">
    <property type="entry name" value="WH-like_DNA-bd_sf"/>
</dbReference>
<dbReference type="InterPro" id="IPR036390">
    <property type="entry name" value="WH_DNA-bd_sf"/>
</dbReference>
<accession>A0A1E5GAT0</accession>
<dbReference type="InterPro" id="IPR011711">
    <property type="entry name" value="GntR_C"/>
</dbReference>
<dbReference type="GO" id="GO:0003700">
    <property type="term" value="F:DNA-binding transcription factor activity"/>
    <property type="evidence" value="ECO:0007669"/>
    <property type="project" value="InterPro"/>
</dbReference>
<name>A0A1E5GAT0_9ENTE</name>
<dbReference type="SUPFAM" id="SSF46785">
    <property type="entry name" value="Winged helix' DNA-binding domain"/>
    <property type="match status" value="1"/>
</dbReference>
<dbReference type="SUPFAM" id="SSF48008">
    <property type="entry name" value="GntR ligand-binding domain-like"/>
    <property type="match status" value="1"/>
</dbReference>
<evidence type="ECO:0000256" key="1">
    <source>
        <dbReference type="ARBA" id="ARBA00023015"/>
    </source>
</evidence>
<keyword evidence="2" id="KW-0238">DNA-binding</keyword>
<dbReference type="Pfam" id="PF07729">
    <property type="entry name" value="FCD"/>
    <property type="match status" value="1"/>
</dbReference>
<protein>
    <recommendedName>
        <fullName evidence="4">HTH gntR-type domain-containing protein</fullName>
    </recommendedName>
</protein>
<evidence type="ECO:0000259" key="4">
    <source>
        <dbReference type="PROSITE" id="PS50949"/>
    </source>
</evidence>
<dbReference type="SMART" id="SM00345">
    <property type="entry name" value="HTH_GNTR"/>
    <property type="match status" value="1"/>
</dbReference>
<dbReference type="AlphaFoldDB" id="A0A1E5GAT0"/>
<dbReference type="PANTHER" id="PTHR43537:SF5">
    <property type="entry name" value="UXU OPERON TRANSCRIPTIONAL REGULATOR"/>
    <property type="match status" value="1"/>
</dbReference>
<dbReference type="Gene3D" id="1.10.10.10">
    <property type="entry name" value="Winged helix-like DNA-binding domain superfamily/Winged helix DNA-binding domain"/>
    <property type="match status" value="1"/>
</dbReference>
<keyword evidence="6" id="KW-1185">Reference proteome</keyword>
<gene>
    <name evidence="5" type="ORF">BCR25_09720</name>
</gene>
<keyword evidence="1" id="KW-0805">Transcription regulation</keyword>
<dbReference type="OrthoDB" id="574518at2"/>
<sequence>MITLNNKDEAYTQIKEKIITLEILPGQKVSKKDFVSMLNIGDTPVREAILQLTREGLLIVKPQSGTFVSKIDMQKVREAKFVRTNLESAVFLEAAEIITAEQIQEIENLLAIQEILLSSKTPDSFFESDEEFHKFFYTITSKMNVYNWLLTLNIHLNRYRHLTLEVKELNWQEIVTQHKEIVAALKEKDKTKLQNLITSHLKLVDDNYTFVKKEFPDYFVDSNIND</sequence>
<dbReference type="InterPro" id="IPR008920">
    <property type="entry name" value="TF_FadR/GntR_C"/>
</dbReference>
<comment type="caution">
    <text evidence="5">The sequence shown here is derived from an EMBL/GenBank/DDBJ whole genome shotgun (WGS) entry which is preliminary data.</text>
</comment>
<dbReference type="EMBL" id="MIJY01000044">
    <property type="protein sequence ID" value="OEG09777.1"/>
    <property type="molecule type" value="Genomic_DNA"/>
</dbReference>
<dbReference type="InterPro" id="IPR000524">
    <property type="entry name" value="Tscrpt_reg_HTH_GntR"/>
</dbReference>
<dbReference type="Gene3D" id="1.20.120.530">
    <property type="entry name" value="GntR ligand-binding domain-like"/>
    <property type="match status" value="1"/>
</dbReference>
<dbReference type="RefSeq" id="WP_069664530.1">
    <property type="nucleotide sequence ID" value="NZ_JBHUJJ010000001.1"/>
</dbReference>
<evidence type="ECO:0000256" key="3">
    <source>
        <dbReference type="ARBA" id="ARBA00023163"/>
    </source>
</evidence>
<feature type="domain" description="HTH gntR-type" evidence="4">
    <location>
        <begin position="4"/>
        <end position="71"/>
    </location>
</feature>
<dbReference type="SMART" id="SM00895">
    <property type="entry name" value="FCD"/>
    <property type="match status" value="1"/>
</dbReference>